<feature type="transmembrane region" description="Helical" evidence="8">
    <location>
        <begin position="20"/>
        <end position="38"/>
    </location>
</feature>
<reference evidence="10" key="1">
    <citation type="submission" date="2023-03" db="EMBL/GenBank/DDBJ databases">
        <title>Massive genome expansion in bonnet fungi (Mycena s.s.) driven by repeated elements and novel gene families across ecological guilds.</title>
        <authorList>
            <consortium name="Lawrence Berkeley National Laboratory"/>
            <person name="Harder C.B."/>
            <person name="Miyauchi S."/>
            <person name="Viragh M."/>
            <person name="Kuo A."/>
            <person name="Thoen E."/>
            <person name="Andreopoulos B."/>
            <person name="Lu D."/>
            <person name="Skrede I."/>
            <person name="Drula E."/>
            <person name="Henrissat B."/>
            <person name="Morin E."/>
            <person name="Kohler A."/>
            <person name="Barry K."/>
            <person name="LaButti K."/>
            <person name="Morin E."/>
            <person name="Salamov A."/>
            <person name="Lipzen A."/>
            <person name="Mereny Z."/>
            <person name="Hegedus B."/>
            <person name="Baldrian P."/>
            <person name="Stursova M."/>
            <person name="Weitz H."/>
            <person name="Taylor A."/>
            <person name="Grigoriev I.V."/>
            <person name="Nagy L.G."/>
            <person name="Martin F."/>
            <person name="Kauserud H."/>
        </authorList>
    </citation>
    <scope>NUCLEOTIDE SEQUENCE</scope>
    <source>
        <strain evidence="10">9284</strain>
    </source>
</reference>
<keyword evidence="8" id="KW-0808">Transferase</keyword>
<dbReference type="GO" id="GO:0005789">
    <property type="term" value="C:endoplasmic reticulum membrane"/>
    <property type="evidence" value="ECO:0007669"/>
    <property type="project" value="UniProtKB-SubCell"/>
</dbReference>
<feature type="transmembrane region" description="Helical" evidence="8">
    <location>
        <begin position="162"/>
        <end position="180"/>
    </location>
</feature>
<evidence type="ECO:0000256" key="1">
    <source>
        <dbReference type="ARBA" id="ARBA00004141"/>
    </source>
</evidence>
<feature type="transmembrane region" description="Helical" evidence="8">
    <location>
        <begin position="382"/>
        <end position="405"/>
    </location>
</feature>
<dbReference type="Proteomes" id="UP001221142">
    <property type="component" value="Unassembled WGS sequence"/>
</dbReference>
<comment type="similarity">
    <text evidence="3 8">Belongs to the PIGW family.</text>
</comment>
<dbReference type="GO" id="GO:0072659">
    <property type="term" value="P:protein localization to plasma membrane"/>
    <property type="evidence" value="ECO:0007669"/>
    <property type="project" value="TreeGrafter"/>
</dbReference>
<feature type="transmembrane region" description="Helical" evidence="8">
    <location>
        <begin position="350"/>
        <end position="370"/>
    </location>
</feature>
<evidence type="ECO:0000256" key="8">
    <source>
        <dbReference type="RuleBase" id="RU280819"/>
    </source>
</evidence>
<evidence type="ECO:0000313" key="11">
    <source>
        <dbReference type="Proteomes" id="UP001221142"/>
    </source>
</evidence>
<evidence type="ECO:0000313" key="10">
    <source>
        <dbReference type="EMBL" id="KAJ7641759.1"/>
    </source>
</evidence>
<dbReference type="Pfam" id="PF06423">
    <property type="entry name" value="GWT1"/>
    <property type="match status" value="1"/>
</dbReference>
<accession>A0AAD7C874</accession>
<gene>
    <name evidence="10" type="ORF">FB45DRAFT_900959</name>
</gene>
<comment type="function">
    <text evidence="8">A acetyltransferase, which acetylates the inositol ring of phosphatidylinositol during biosynthesis of GPI-anchor.</text>
</comment>
<organism evidence="10 11">
    <name type="scientific">Roridomyces roridus</name>
    <dbReference type="NCBI Taxonomy" id="1738132"/>
    <lineage>
        <taxon>Eukaryota</taxon>
        <taxon>Fungi</taxon>
        <taxon>Dikarya</taxon>
        <taxon>Basidiomycota</taxon>
        <taxon>Agaricomycotina</taxon>
        <taxon>Agaricomycetes</taxon>
        <taxon>Agaricomycetidae</taxon>
        <taxon>Agaricales</taxon>
        <taxon>Marasmiineae</taxon>
        <taxon>Mycenaceae</taxon>
        <taxon>Roridomyces</taxon>
    </lineage>
</organism>
<feature type="transmembrane region" description="Helical" evidence="8">
    <location>
        <begin position="296"/>
        <end position="318"/>
    </location>
</feature>
<dbReference type="EC" id="2.3.-.-" evidence="8"/>
<evidence type="ECO:0000256" key="6">
    <source>
        <dbReference type="ARBA" id="ARBA00022989"/>
    </source>
</evidence>
<keyword evidence="8" id="KW-0012">Acyltransferase</keyword>
<feature type="transmembrane region" description="Helical" evidence="8">
    <location>
        <begin position="45"/>
        <end position="63"/>
    </location>
</feature>
<dbReference type="EMBL" id="JARKIF010000004">
    <property type="protein sequence ID" value="KAJ7641759.1"/>
    <property type="molecule type" value="Genomic_DNA"/>
</dbReference>
<evidence type="ECO:0000256" key="7">
    <source>
        <dbReference type="ARBA" id="ARBA00023136"/>
    </source>
</evidence>
<dbReference type="PANTHER" id="PTHR20661">
    <property type="entry name" value="PHOSPHATIDYLINOSITOL-GLYCAN BIOSYNTHESIS CLASS W PROTEIN"/>
    <property type="match status" value="1"/>
</dbReference>
<dbReference type="GO" id="GO:0006506">
    <property type="term" value="P:GPI anchor biosynthetic process"/>
    <property type="evidence" value="ECO:0007669"/>
    <property type="project" value="UniProtKB-KW"/>
</dbReference>
<feature type="transmembrane region" description="Helical" evidence="8">
    <location>
        <begin position="201"/>
        <end position="218"/>
    </location>
</feature>
<proteinExistence type="inferred from homology"/>
<keyword evidence="5 8" id="KW-0812">Transmembrane</keyword>
<feature type="compositionally biased region" description="Low complexity" evidence="9">
    <location>
        <begin position="419"/>
        <end position="428"/>
    </location>
</feature>
<evidence type="ECO:0000256" key="4">
    <source>
        <dbReference type="ARBA" id="ARBA00022502"/>
    </source>
</evidence>
<dbReference type="InterPro" id="IPR009447">
    <property type="entry name" value="PIGW/GWT1"/>
</dbReference>
<feature type="transmembrane region" description="Helical" evidence="8">
    <location>
        <begin position="230"/>
        <end position="251"/>
    </location>
</feature>
<sequence>MDDYKAFKEASVSGLTGSTVTHVNLISSVALVSIALYSTLQTRVYGARTIPFLVSFILLPLPLLLSMTIFANTAAILALLLLVPTAYLYARYPPLDVVIPLPSARPSSTQPPSSGMALVPAITTYRSHMMLMTVLGILAVDFPVFPRALAKCESYGVSLMDLGVGSFVFSNGVVSAIPLLKDSRHLSAPILPKLGDVLRRTIPIIALGLIRVLLVKGTEYPEHETEYGTHWNFFLTLALLPIFQVLLHPLIRTVPASMLGLGVGAFQQIALSLLGLKRYVQTAPRVDLISANKEGIASLIGYLSIHLLGLAMGTLVLPPSPSFFRRLRSGRAVPGDLGMPRQNDKTAIELASYAIVWWVLLGLSSVLGVDEGVSRQTANLPYALWIAAFNTSFILGYLTLDMVFFPGLPHKKPKPSSTAPASGYSTPGAAPPPAGPPPARAPLLLEAINKNALPLFLLANLGTGLVNLSMRTMYAGTVMAMGVLSLYTLVICGVAWGFRRTRVWRL</sequence>
<dbReference type="PIRSF" id="PIRSF017321">
    <property type="entry name" value="GWT1"/>
    <property type="match status" value="1"/>
</dbReference>
<comment type="subcellular location">
    <subcellularLocation>
        <location evidence="8">Endoplasmic reticulum membrane</location>
        <topology evidence="8">Multi-pass membrane protein</topology>
    </subcellularLocation>
    <subcellularLocation>
        <location evidence="1">Membrane</location>
        <topology evidence="1">Multi-pass membrane protein</topology>
    </subcellularLocation>
</comment>
<keyword evidence="7 8" id="KW-0472">Membrane</keyword>
<feature type="transmembrane region" description="Helical" evidence="8">
    <location>
        <begin position="130"/>
        <end position="150"/>
    </location>
</feature>
<name>A0AAD7C874_9AGAR</name>
<keyword evidence="8" id="KW-0256">Endoplasmic reticulum</keyword>
<keyword evidence="4 8" id="KW-0337">GPI-anchor biosynthesis</keyword>
<evidence type="ECO:0000256" key="3">
    <source>
        <dbReference type="ARBA" id="ARBA00007559"/>
    </source>
</evidence>
<evidence type="ECO:0000256" key="2">
    <source>
        <dbReference type="ARBA" id="ARBA00004687"/>
    </source>
</evidence>
<feature type="transmembrane region" description="Helical" evidence="8">
    <location>
        <begin position="476"/>
        <end position="498"/>
    </location>
</feature>
<feature type="region of interest" description="Disordered" evidence="9">
    <location>
        <begin position="415"/>
        <end position="436"/>
    </location>
</feature>
<comment type="caution">
    <text evidence="10">The sequence shown here is derived from an EMBL/GenBank/DDBJ whole genome shotgun (WGS) entry which is preliminary data.</text>
</comment>
<evidence type="ECO:0000256" key="9">
    <source>
        <dbReference type="SAM" id="MobiDB-lite"/>
    </source>
</evidence>
<dbReference type="AlphaFoldDB" id="A0AAD7C874"/>
<keyword evidence="11" id="KW-1185">Reference proteome</keyword>
<feature type="transmembrane region" description="Helical" evidence="8">
    <location>
        <begin position="258"/>
        <end position="276"/>
    </location>
</feature>
<protein>
    <recommendedName>
        <fullName evidence="8">GPI-anchored wall transfer protein</fullName>
        <ecNumber evidence="8">2.3.-.-</ecNumber>
    </recommendedName>
</protein>
<keyword evidence="6 8" id="KW-1133">Transmembrane helix</keyword>
<evidence type="ECO:0000256" key="5">
    <source>
        <dbReference type="ARBA" id="ARBA00022692"/>
    </source>
</evidence>
<comment type="pathway">
    <text evidence="2 8">Glycolipid biosynthesis; glycosylphosphatidylinositol-anchor biosynthesis.</text>
</comment>
<dbReference type="PANTHER" id="PTHR20661:SF0">
    <property type="entry name" value="PHOSPHATIDYLINOSITOL-GLYCAN BIOSYNTHESIS CLASS W PROTEIN"/>
    <property type="match status" value="1"/>
</dbReference>
<dbReference type="GO" id="GO:0032216">
    <property type="term" value="F:glucosaminyl-phosphatidylinositol O-acyltransferase activity"/>
    <property type="evidence" value="ECO:0007669"/>
    <property type="project" value="TreeGrafter"/>
</dbReference>